<evidence type="ECO:0000256" key="7">
    <source>
        <dbReference type="ARBA" id="ARBA00023136"/>
    </source>
</evidence>
<keyword evidence="5" id="KW-0378">Hydrolase</keyword>
<dbReference type="SMART" id="SM00793">
    <property type="entry name" value="AgrB"/>
    <property type="match status" value="1"/>
</dbReference>
<protein>
    <recommendedName>
        <fullName evidence="11">Accessory gene regulator B</fullName>
    </recommendedName>
</protein>
<keyword evidence="2" id="KW-0673">Quorum sensing</keyword>
<evidence type="ECO:0000256" key="3">
    <source>
        <dbReference type="ARBA" id="ARBA00022670"/>
    </source>
</evidence>
<dbReference type="GO" id="GO:0008233">
    <property type="term" value="F:peptidase activity"/>
    <property type="evidence" value="ECO:0007669"/>
    <property type="project" value="UniProtKB-KW"/>
</dbReference>
<dbReference type="AlphaFoldDB" id="A0A410PT23"/>
<dbReference type="GO" id="GO:0006508">
    <property type="term" value="P:proteolysis"/>
    <property type="evidence" value="ECO:0007669"/>
    <property type="project" value="UniProtKB-KW"/>
</dbReference>
<dbReference type="Proteomes" id="UP000287601">
    <property type="component" value="Chromosome"/>
</dbReference>
<dbReference type="RefSeq" id="WP_128744766.1">
    <property type="nucleotide sequence ID" value="NZ_CP035281.1"/>
</dbReference>
<reference evidence="9 10" key="1">
    <citation type="submission" date="2019-01" db="EMBL/GenBank/DDBJ databases">
        <title>Draft genomes of a novel of Aminipila strains.</title>
        <authorList>
            <person name="Ma S."/>
        </authorList>
    </citation>
    <scope>NUCLEOTIDE SEQUENCE [LARGE SCALE GENOMIC DNA]</scope>
    <source>
        <strain evidence="10">JN-39</strain>
    </source>
</reference>
<keyword evidence="10" id="KW-1185">Reference proteome</keyword>
<evidence type="ECO:0000256" key="8">
    <source>
        <dbReference type="SAM" id="Phobius"/>
    </source>
</evidence>
<gene>
    <name evidence="9" type="ORF">EQM06_02065</name>
</gene>
<dbReference type="Pfam" id="PF04647">
    <property type="entry name" value="AgrB"/>
    <property type="match status" value="1"/>
</dbReference>
<feature type="transmembrane region" description="Helical" evidence="8">
    <location>
        <begin position="105"/>
        <end position="124"/>
    </location>
</feature>
<evidence type="ECO:0000256" key="2">
    <source>
        <dbReference type="ARBA" id="ARBA00022654"/>
    </source>
</evidence>
<evidence type="ECO:0000313" key="10">
    <source>
        <dbReference type="Proteomes" id="UP000287601"/>
    </source>
</evidence>
<feature type="transmembrane region" description="Helical" evidence="8">
    <location>
        <begin position="163"/>
        <end position="181"/>
    </location>
</feature>
<keyword evidence="3" id="KW-0645">Protease</keyword>
<dbReference type="OrthoDB" id="2044325at2"/>
<evidence type="ECO:0000256" key="1">
    <source>
        <dbReference type="ARBA" id="ARBA00022475"/>
    </source>
</evidence>
<dbReference type="GO" id="GO:0009372">
    <property type="term" value="P:quorum sensing"/>
    <property type="evidence" value="ECO:0007669"/>
    <property type="project" value="UniProtKB-KW"/>
</dbReference>
<keyword evidence="1" id="KW-1003">Cell membrane</keyword>
<proteinExistence type="predicted"/>
<dbReference type="KEGG" id="amij:EQM06_02065"/>
<dbReference type="InterPro" id="IPR006741">
    <property type="entry name" value="AgrB"/>
</dbReference>
<name>A0A410PT23_9FIRM</name>
<feature type="transmembrane region" description="Helical" evidence="8">
    <location>
        <begin position="75"/>
        <end position="99"/>
    </location>
</feature>
<evidence type="ECO:0000256" key="5">
    <source>
        <dbReference type="ARBA" id="ARBA00022801"/>
    </source>
</evidence>
<organism evidence="9 10">
    <name type="scientific">Aminipila luticellarii</name>
    <dbReference type="NCBI Taxonomy" id="2507160"/>
    <lineage>
        <taxon>Bacteria</taxon>
        <taxon>Bacillati</taxon>
        <taxon>Bacillota</taxon>
        <taxon>Clostridia</taxon>
        <taxon>Peptostreptococcales</taxon>
        <taxon>Anaerovoracaceae</taxon>
        <taxon>Aminipila</taxon>
    </lineage>
</organism>
<feature type="transmembrane region" description="Helical" evidence="8">
    <location>
        <begin position="136"/>
        <end position="157"/>
    </location>
</feature>
<sequence length="193" mass="22150">MKSISEAYISKLKESNVTDELGIIKIRYALAILKNELVKTFLLICIFALIGQLQAFLIVMLFMMPIRLSTGGIHFNTNVPCFLFSLGYFLLAVCVLSLLPIKMPAYYFILGLSILIVCLCPLAPSAKRPIKSRKKYLQNKYFSLIYLPIFTFLLLFFIKDQQIIAMSIWGLFLHAIELLFVRLHKRKDGNFNV</sequence>
<dbReference type="GO" id="GO:0016020">
    <property type="term" value="C:membrane"/>
    <property type="evidence" value="ECO:0007669"/>
    <property type="project" value="InterPro"/>
</dbReference>
<keyword evidence="6 8" id="KW-1133">Transmembrane helix</keyword>
<evidence type="ECO:0000256" key="6">
    <source>
        <dbReference type="ARBA" id="ARBA00022989"/>
    </source>
</evidence>
<keyword evidence="4 8" id="KW-0812">Transmembrane</keyword>
<dbReference type="EMBL" id="CP035281">
    <property type="protein sequence ID" value="QAT42112.1"/>
    <property type="molecule type" value="Genomic_DNA"/>
</dbReference>
<feature type="transmembrane region" description="Helical" evidence="8">
    <location>
        <begin position="41"/>
        <end position="63"/>
    </location>
</feature>
<accession>A0A410PT23</accession>
<evidence type="ECO:0008006" key="11">
    <source>
        <dbReference type="Google" id="ProtNLM"/>
    </source>
</evidence>
<keyword evidence="7 8" id="KW-0472">Membrane</keyword>
<evidence type="ECO:0000313" key="9">
    <source>
        <dbReference type="EMBL" id="QAT42112.1"/>
    </source>
</evidence>
<evidence type="ECO:0000256" key="4">
    <source>
        <dbReference type="ARBA" id="ARBA00022692"/>
    </source>
</evidence>